<evidence type="ECO:0000313" key="1">
    <source>
        <dbReference type="EMBL" id="GID11846.1"/>
    </source>
</evidence>
<dbReference type="RefSeq" id="WP_203657841.1">
    <property type="nucleotide sequence ID" value="NZ_BAAAZM010000005.1"/>
</dbReference>
<reference evidence="1" key="1">
    <citation type="submission" date="2021-01" db="EMBL/GenBank/DDBJ databases">
        <title>Whole genome shotgun sequence of Actinocatenispora rupis NBRC 107355.</title>
        <authorList>
            <person name="Komaki H."/>
            <person name="Tamura T."/>
        </authorList>
    </citation>
    <scope>NUCLEOTIDE SEQUENCE</scope>
    <source>
        <strain evidence="1">NBRC 107355</strain>
    </source>
</reference>
<comment type="caution">
    <text evidence="1">The sequence shown here is derived from an EMBL/GenBank/DDBJ whole genome shotgun (WGS) entry which is preliminary data.</text>
</comment>
<proteinExistence type="predicted"/>
<dbReference type="EMBL" id="BOMB01000015">
    <property type="protein sequence ID" value="GID11846.1"/>
    <property type="molecule type" value="Genomic_DNA"/>
</dbReference>
<sequence>MPDSLLAACRALTSADDRSFGAALSVVYGRIPDAGPDERRAATEHLGDHVERLDPRHASWVAILVGALTEYGADPTPAAAPILACLKTIAEAATYFADAWRDVTDEALPDPCGVPDRRIERMLRPELGDATAVVVEAWGSLPRWTTAAHAVLEGSAEARRPRVDTPQLRRVVTAAAAYCPDLREVERLLRVLDGVQVLALHRESARGFVVGIGGVGDNRQLETLLAGALVDRYGLPGHPVDPRWTAAYSDGAPAEGPVTGWWDLAGADGEPLGRESVPADIPVVDGMRVVVLDPPARRRTWRAARRHPRMTATLTVTGELSAGQLAAWWDRVRPAPVR</sequence>
<organism evidence="1 2">
    <name type="scientific">Actinocatenispora rupis</name>
    <dbReference type="NCBI Taxonomy" id="519421"/>
    <lineage>
        <taxon>Bacteria</taxon>
        <taxon>Bacillati</taxon>
        <taxon>Actinomycetota</taxon>
        <taxon>Actinomycetes</taxon>
        <taxon>Micromonosporales</taxon>
        <taxon>Micromonosporaceae</taxon>
        <taxon>Actinocatenispora</taxon>
    </lineage>
</organism>
<dbReference type="Proteomes" id="UP000612808">
    <property type="component" value="Unassembled WGS sequence"/>
</dbReference>
<evidence type="ECO:0000313" key="2">
    <source>
        <dbReference type="Proteomes" id="UP000612808"/>
    </source>
</evidence>
<name>A0A8J3IXI0_9ACTN</name>
<keyword evidence="2" id="KW-1185">Reference proteome</keyword>
<protein>
    <submittedName>
        <fullName evidence="1">Uncharacterized protein</fullName>
    </submittedName>
</protein>
<dbReference type="AlphaFoldDB" id="A0A8J3IXI0"/>
<gene>
    <name evidence="1" type="ORF">Aru02nite_27350</name>
</gene>
<accession>A0A8J3IXI0</accession>